<keyword evidence="1" id="KW-0560">Oxidoreductase</keyword>
<dbReference type="PRINTS" id="PR00069">
    <property type="entry name" value="ALDKETRDTASE"/>
</dbReference>
<dbReference type="PANTHER" id="PTHR43625">
    <property type="entry name" value="AFLATOXIN B1 ALDEHYDE REDUCTASE"/>
    <property type="match status" value="1"/>
</dbReference>
<name>A0ABT7BXK1_9CYAN</name>
<comment type="caution">
    <text evidence="3">The sequence shown here is derived from an EMBL/GenBank/DDBJ whole genome shotgun (WGS) entry which is preliminary data.</text>
</comment>
<dbReference type="PROSITE" id="PS00062">
    <property type="entry name" value="ALDOKETO_REDUCTASE_2"/>
    <property type="match status" value="1"/>
</dbReference>
<sequence>METVELGKTGMQVTPLGVGAWSWGDKLFWDYGNSYGEEEIEKAFLATLDRGISFLDTAEVYGLGESESLIGRMMKETGRSPQIATKYMPLPWRLKADAVSEAITNSLNRLQVDSVELYQIHQPVSFLMSQKTLLDTLAGEVMRGRIQSVGVSNYSAQQMREAHGILAAKGIPLAVNQVKYSLLSRSIEVNGILDTAQQLGITILAYSPLAQGLLTGKYTAVNSPTGARKLSPDFGREGLRKIAPVISRLKRIADQYEKTPSQVALNWLICQEVIPIPGAKTAKQAEDNAGALGWKLKPDDVADLEMVTRAWVK</sequence>
<dbReference type="PANTHER" id="PTHR43625:SF88">
    <property type="entry name" value="OS07G0143000 PROTEIN"/>
    <property type="match status" value="1"/>
</dbReference>
<dbReference type="CDD" id="cd19093">
    <property type="entry name" value="AKR_AtPLR-like"/>
    <property type="match status" value="1"/>
</dbReference>
<evidence type="ECO:0000313" key="4">
    <source>
        <dbReference type="Proteomes" id="UP001232992"/>
    </source>
</evidence>
<dbReference type="InterPro" id="IPR023210">
    <property type="entry name" value="NADP_OxRdtase_dom"/>
</dbReference>
<dbReference type="InterPro" id="IPR018170">
    <property type="entry name" value="Aldo/ket_reductase_CS"/>
</dbReference>
<dbReference type="EMBL" id="JAQOSQ010000006">
    <property type="protein sequence ID" value="MDJ1183201.1"/>
    <property type="molecule type" value="Genomic_DNA"/>
</dbReference>
<evidence type="ECO:0000259" key="2">
    <source>
        <dbReference type="Pfam" id="PF00248"/>
    </source>
</evidence>
<dbReference type="InterPro" id="IPR036812">
    <property type="entry name" value="NAD(P)_OxRdtase_dom_sf"/>
</dbReference>
<dbReference type="Pfam" id="PF00248">
    <property type="entry name" value="Aldo_ket_red"/>
    <property type="match status" value="1"/>
</dbReference>
<dbReference type="SUPFAM" id="SSF51430">
    <property type="entry name" value="NAD(P)-linked oxidoreductase"/>
    <property type="match status" value="1"/>
</dbReference>
<dbReference type="InterPro" id="IPR050791">
    <property type="entry name" value="Aldo-Keto_reductase"/>
</dbReference>
<evidence type="ECO:0000313" key="3">
    <source>
        <dbReference type="EMBL" id="MDJ1183201.1"/>
    </source>
</evidence>
<gene>
    <name evidence="3" type="ORF">PMH09_08330</name>
</gene>
<organism evidence="3 4">
    <name type="scientific">Roseofilum casamattae BLCC-M143</name>
    <dbReference type="NCBI Taxonomy" id="3022442"/>
    <lineage>
        <taxon>Bacteria</taxon>
        <taxon>Bacillati</taxon>
        <taxon>Cyanobacteriota</taxon>
        <taxon>Cyanophyceae</taxon>
        <taxon>Desertifilales</taxon>
        <taxon>Desertifilaceae</taxon>
        <taxon>Roseofilum</taxon>
        <taxon>Roseofilum casamattae</taxon>
    </lineage>
</organism>
<proteinExistence type="predicted"/>
<accession>A0ABT7BXK1</accession>
<reference evidence="3 4" key="1">
    <citation type="submission" date="2023-01" db="EMBL/GenBank/DDBJ databases">
        <title>Novel diversity within Roseofilum (Cyanobacteria; Desertifilaceae) from marine benthic mats with descriptions of four novel species.</title>
        <authorList>
            <person name="Wang Y."/>
            <person name="Berthold D.E."/>
            <person name="Hu J."/>
            <person name="Lefler F.W."/>
            <person name="Laughinghouse H.D. IV."/>
        </authorList>
    </citation>
    <scope>NUCLEOTIDE SEQUENCE [LARGE SCALE GENOMIC DNA]</scope>
    <source>
        <strain evidence="3 4">BLCC-M143</strain>
    </source>
</reference>
<dbReference type="InterPro" id="IPR020471">
    <property type="entry name" value="AKR"/>
</dbReference>
<dbReference type="Proteomes" id="UP001232992">
    <property type="component" value="Unassembled WGS sequence"/>
</dbReference>
<protein>
    <submittedName>
        <fullName evidence="3">Aldo/keto reductase</fullName>
    </submittedName>
</protein>
<feature type="domain" description="NADP-dependent oxidoreductase" evidence="2">
    <location>
        <begin position="15"/>
        <end position="306"/>
    </location>
</feature>
<dbReference type="Gene3D" id="3.20.20.100">
    <property type="entry name" value="NADP-dependent oxidoreductase domain"/>
    <property type="match status" value="1"/>
</dbReference>
<keyword evidence="4" id="KW-1185">Reference proteome</keyword>
<evidence type="ECO:0000256" key="1">
    <source>
        <dbReference type="ARBA" id="ARBA00023002"/>
    </source>
</evidence>
<dbReference type="RefSeq" id="WP_283757856.1">
    <property type="nucleotide sequence ID" value="NZ_JAQOSQ010000006.1"/>
</dbReference>